<protein>
    <submittedName>
        <fullName evidence="3">Dachshund</fullName>
    </submittedName>
</protein>
<accession>A0A1I8GTC9</accession>
<feature type="region of interest" description="Disordered" evidence="1">
    <location>
        <begin position="163"/>
        <end position="197"/>
    </location>
</feature>
<feature type="compositionally biased region" description="Acidic residues" evidence="1">
    <location>
        <begin position="173"/>
        <end position="197"/>
    </location>
</feature>
<proteinExistence type="predicted"/>
<dbReference type="Proteomes" id="UP000095280">
    <property type="component" value="Unplaced"/>
</dbReference>
<evidence type="ECO:0000313" key="2">
    <source>
        <dbReference type="Proteomes" id="UP000095280"/>
    </source>
</evidence>
<dbReference type="AlphaFoldDB" id="A0A1I8GTC9"/>
<dbReference type="WBParaSite" id="maker-uti_cns_0003084-snap-gene-0.4-mRNA-1">
    <property type="protein sequence ID" value="maker-uti_cns_0003084-snap-gene-0.4-mRNA-1"/>
    <property type="gene ID" value="maker-uti_cns_0003084-snap-gene-0.4"/>
</dbReference>
<sequence length="197" mass="21374">KLLQFQAPGKQQMAARPATLGVNGNGVEAQQPGMDRNGPIGEAAHQGYPVYYSHQHQPVYQHQQPPVMHYWPSTVYGPMPMQLPPPPPPTTASGSPADAVVYGSVGGCGAAGAVGVPPIIMSALEHILRRLDILTQTVAILEQRLTLTEGNLKTMMDRQFVAEAASYKQQQHEEDEQNGEEDQNPQEEDGLESDQKA</sequence>
<name>A0A1I8GTC9_9PLAT</name>
<evidence type="ECO:0000256" key="1">
    <source>
        <dbReference type="SAM" id="MobiDB-lite"/>
    </source>
</evidence>
<reference evidence="3" key="1">
    <citation type="submission" date="2016-11" db="UniProtKB">
        <authorList>
            <consortium name="WormBaseParasite"/>
        </authorList>
    </citation>
    <scope>IDENTIFICATION</scope>
</reference>
<keyword evidence="2" id="KW-1185">Reference proteome</keyword>
<feature type="region of interest" description="Disordered" evidence="1">
    <location>
        <begin position="1"/>
        <end position="35"/>
    </location>
</feature>
<evidence type="ECO:0000313" key="3">
    <source>
        <dbReference type="WBParaSite" id="maker-uti_cns_0003084-snap-gene-0.4-mRNA-1"/>
    </source>
</evidence>
<organism evidence="2 3">
    <name type="scientific">Macrostomum lignano</name>
    <dbReference type="NCBI Taxonomy" id="282301"/>
    <lineage>
        <taxon>Eukaryota</taxon>
        <taxon>Metazoa</taxon>
        <taxon>Spiralia</taxon>
        <taxon>Lophotrochozoa</taxon>
        <taxon>Platyhelminthes</taxon>
        <taxon>Rhabditophora</taxon>
        <taxon>Macrostomorpha</taxon>
        <taxon>Macrostomida</taxon>
        <taxon>Macrostomidae</taxon>
        <taxon>Macrostomum</taxon>
    </lineage>
</organism>